<reference evidence="2 3" key="1">
    <citation type="submission" date="2015-04" db="EMBL/GenBank/DDBJ databases">
        <title>Draft genome of the roundworm Trichinella nativa.</title>
        <authorList>
            <person name="Mitreva M."/>
        </authorList>
    </citation>
    <scope>NUCLEOTIDE SEQUENCE [LARGE SCALE GENOMIC DNA]</scope>
    <source>
        <strain evidence="2 3">ISS45</strain>
    </source>
</reference>
<gene>
    <name evidence="2" type="ORF">D917_09426</name>
</gene>
<dbReference type="Proteomes" id="UP000243006">
    <property type="component" value="Unassembled WGS sequence"/>
</dbReference>
<proteinExistence type="predicted"/>
<feature type="compositionally biased region" description="Basic and acidic residues" evidence="1">
    <location>
        <begin position="1"/>
        <end position="10"/>
    </location>
</feature>
<feature type="region of interest" description="Disordered" evidence="1">
    <location>
        <begin position="128"/>
        <end position="156"/>
    </location>
</feature>
<feature type="region of interest" description="Disordered" evidence="1">
    <location>
        <begin position="1"/>
        <end position="112"/>
    </location>
</feature>
<protein>
    <submittedName>
        <fullName evidence="2">Toxin-antitoxin system, toxin component domain protein</fullName>
    </submittedName>
</protein>
<organism evidence="2 3">
    <name type="scientific">Trichinella nativa</name>
    <dbReference type="NCBI Taxonomy" id="6335"/>
    <lineage>
        <taxon>Eukaryota</taxon>
        <taxon>Metazoa</taxon>
        <taxon>Ecdysozoa</taxon>
        <taxon>Nematoda</taxon>
        <taxon>Enoplea</taxon>
        <taxon>Dorylaimia</taxon>
        <taxon>Trichinellida</taxon>
        <taxon>Trichinellidae</taxon>
        <taxon>Trichinella</taxon>
    </lineage>
</organism>
<feature type="compositionally biased region" description="Basic and acidic residues" evidence="1">
    <location>
        <begin position="49"/>
        <end position="63"/>
    </location>
</feature>
<dbReference type="EMBL" id="LVZM01013928">
    <property type="protein sequence ID" value="OUC43905.1"/>
    <property type="molecule type" value="Genomic_DNA"/>
</dbReference>
<evidence type="ECO:0000256" key="1">
    <source>
        <dbReference type="SAM" id="MobiDB-lite"/>
    </source>
</evidence>
<feature type="compositionally biased region" description="Low complexity" evidence="1">
    <location>
        <begin position="37"/>
        <end position="48"/>
    </location>
</feature>
<sequence length="156" mass="16832">MGTKPEDRPHRTPARRNTTARRTRAAPSAGQRRRFCSKSPSSSSSRLGVESRKDSAEGPESRKCRPMPVPGSPPSATAVPCDSTPDVWPSRWPSARRPASATATCSRRRNAAVRRQFSQRTVVGSTSPMPLIVTSNFGSFQMPAGDQTESPAELPG</sequence>
<feature type="compositionally biased region" description="Polar residues" evidence="1">
    <location>
        <begin position="128"/>
        <end position="139"/>
    </location>
</feature>
<name>A0A1Y3EFY6_9BILA</name>
<dbReference type="AlphaFoldDB" id="A0A1Y3EFY6"/>
<evidence type="ECO:0000313" key="2">
    <source>
        <dbReference type="EMBL" id="OUC43905.1"/>
    </source>
</evidence>
<accession>A0A1Y3EFY6</accession>
<comment type="caution">
    <text evidence="2">The sequence shown here is derived from an EMBL/GenBank/DDBJ whole genome shotgun (WGS) entry which is preliminary data.</text>
</comment>
<feature type="compositionally biased region" description="Basic residues" evidence="1">
    <location>
        <begin position="11"/>
        <end position="24"/>
    </location>
</feature>
<evidence type="ECO:0000313" key="3">
    <source>
        <dbReference type="Proteomes" id="UP000243006"/>
    </source>
</evidence>